<feature type="transmembrane region" description="Helical" evidence="2">
    <location>
        <begin position="164"/>
        <end position="185"/>
    </location>
</feature>
<keyword evidence="2" id="KW-0472">Membrane</keyword>
<dbReference type="OrthoDB" id="49479at2759"/>
<comment type="caution">
    <text evidence="3">The sequence shown here is derived from an EMBL/GenBank/DDBJ whole genome shotgun (WGS) entry which is preliminary data.</text>
</comment>
<feature type="region of interest" description="Disordered" evidence="1">
    <location>
        <begin position="565"/>
        <end position="815"/>
    </location>
</feature>
<dbReference type="AlphaFoldDB" id="A0A1Z5KF99"/>
<feature type="compositionally biased region" description="Polar residues" evidence="1">
    <location>
        <begin position="688"/>
        <end position="701"/>
    </location>
</feature>
<keyword evidence="4" id="KW-1185">Reference proteome</keyword>
<feature type="region of interest" description="Disordered" evidence="1">
    <location>
        <begin position="1"/>
        <end position="24"/>
    </location>
</feature>
<dbReference type="PANTHER" id="PTHR38909">
    <property type="entry name" value="G PROTEIN GAMMA DOMAIN-CONTAINING PROTEIN"/>
    <property type="match status" value="1"/>
</dbReference>
<accession>A0A1Z5KF99</accession>
<feature type="transmembrane region" description="Helical" evidence="2">
    <location>
        <begin position="1027"/>
        <end position="1049"/>
    </location>
</feature>
<feature type="compositionally biased region" description="Low complexity" evidence="1">
    <location>
        <begin position="244"/>
        <end position="298"/>
    </location>
</feature>
<proteinExistence type="predicted"/>
<evidence type="ECO:0000313" key="3">
    <source>
        <dbReference type="EMBL" id="GAX24638.1"/>
    </source>
</evidence>
<keyword evidence="2" id="KW-1133">Transmembrane helix</keyword>
<feature type="compositionally biased region" description="Polar residues" evidence="1">
    <location>
        <begin position="299"/>
        <end position="316"/>
    </location>
</feature>
<feature type="compositionally biased region" description="Acidic residues" evidence="1">
    <location>
        <begin position="640"/>
        <end position="664"/>
    </location>
</feature>
<keyword evidence="2" id="KW-0812">Transmembrane</keyword>
<feature type="compositionally biased region" description="Polar residues" evidence="1">
    <location>
        <begin position="594"/>
        <end position="613"/>
    </location>
</feature>
<evidence type="ECO:0000256" key="1">
    <source>
        <dbReference type="SAM" id="MobiDB-lite"/>
    </source>
</evidence>
<dbReference type="InParanoid" id="A0A1Z5KF99"/>
<name>A0A1Z5KF99_FISSO</name>
<feature type="region of interest" description="Disordered" evidence="1">
    <location>
        <begin position="207"/>
        <end position="316"/>
    </location>
</feature>
<feature type="region of interest" description="Disordered" evidence="1">
    <location>
        <begin position="423"/>
        <end position="535"/>
    </location>
</feature>
<sequence>MGEDAWKTQGPSPSKNKVSTRESNKYETNVDLIGYTRIGDVSEVPSFLNACTRYNKPARSYAEVTEEEEADRIFHMKDSQTTPKSRKCRGRNWRQQELMDAADSFDVQMTMEAETKAGKGVLTKGHDDDVLITHRSVEFHAKPVDASQSDQAVFHFKRNSKRMLPFIPVFTLILITVLIGARTILTGGEEGKVLVFSRNLKSLELNTALSPPIPPPPTELSDVKPTLPSSPTKTAVNKPPEVKSLSSHSTLSSSPTVSSALSVSANPSTVPTVSSAPSVSLDPSAAPSLSPAPSKSASGTPTITASPTLSWSRSGTGKTTSIAKSLVVSISPAPYPSPVSDIITTNAPVVAAMDDITPAPSIPLAVAPMIVATSKPSPSRSTVLTLTPVRTLTEAPSVSPPIDVFTLAPVLTATDAPSIIPPIQLSSAPLVPPTSTISEEKSLPPSLVGTEYSSTSVKPTQIPSTSPVSSLNPSQTPSHLPTFAPISPPTLSPVTPPQQYPTPAPIGDIVSTGAPSQRATFETTAHETPSHETPTAPVTVLVPTIIRTPSPNASPIIYLTPERTNETPTSDIAQPSLQSPIASPVAPPLAKPTAENTIETPSGETANEKTSAPVQLLPEAMPSVPPADSPTSEGEVPTNGDDDDMPTDEDDEDDYVAPDVDDDGFVNPSPTKAPVSKPTPIPVAQPVENPTASPTASQNIPETPVPDTPAPVIALTLSPSRSIPNDDDPSPVALPTRDPPVPTPTRDPPVSMPTKDPPVSVPTRDPPVSVPTKDPPPRPTVVRTRAPVNRPVAPPANRPTAPVANNSPTRRPAVQPVTQAKPIVSPPLPPSFNATIGPSPVPSLVPSVAPSGLPSVSFQPTSSIAPSAVPTPSFLYEKMSLLSERIVVLAKFDSRRLQEEEVPYRALCVRPVEEFVANSVRKEVEEVVQTIETLDVYIQNTTKELSIENLAIKYTFDVLIEIRSFLTVHDMRRYIGGPFDSQDEKDAFVRFLRSTPCPELDQVTSVEIILPTELALADGGTKSSESVIVGILVGIAAIALLAGTLVFSVSRNRRKQAQLAEQMNEEENNGSFPKPAYEAHDYMSEIGLQTVQDMSSLGDPIPPGVSASLADIATLEPRSIDYDFREAYLERPEASIVSHSYETSSRCTSPVLIADADDVTLNAQYAISEKWEIMAPSGFLGLVLETNGDGSPVVKSIRESSVVFDQVNIGDILVSIDGQDVSFMLASEVSRLIGAKQDQQYRKMVFIRPA</sequence>
<dbReference type="PANTHER" id="PTHR38909:SF1">
    <property type="entry name" value="G PROTEIN GAMMA DOMAIN-CONTAINING PROTEIN"/>
    <property type="match status" value="1"/>
</dbReference>
<feature type="compositionally biased region" description="Polar residues" evidence="1">
    <location>
        <begin position="451"/>
        <end position="479"/>
    </location>
</feature>
<evidence type="ECO:0008006" key="5">
    <source>
        <dbReference type="Google" id="ProtNLM"/>
    </source>
</evidence>
<dbReference type="EMBL" id="BDSP01000212">
    <property type="protein sequence ID" value="GAX24638.1"/>
    <property type="molecule type" value="Genomic_DNA"/>
</dbReference>
<dbReference type="SUPFAM" id="SSF50156">
    <property type="entry name" value="PDZ domain-like"/>
    <property type="match status" value="1"/>
</dbReference>
<organism evidence="3 4">
    <name type="scientific">Fistulifera solaris</name>
    <name type="common">Oleaginous diatom</name>
    <dbReference type="NCBI Taxonomy" id="1519565"/>
    <lineage>
        <taxon>Eukaryota</taxon>
        <taxon>Sar</taxon>
        <taxon>Stramenopiles</taxon>
        <taxon>Ochrophyta</taxon>
        <taxon>Bacillariophyta</taxon>
        <taxon>Bacillariophyceae</taxon>
        <taxon>Bacillariophycidae</taxon>
        <taxon>Naviculales</taxon>
        <taxon>Naviculaceae</taxon>
        <taxon>Fistulifera</taxon>
    </lineage>
</organism>
<dbReference type="InterPro" id="IPR036034">
    <property type="entry name" value="PDZ_sf"/>
</dbReference>
<dbReference type="Proteomes" id="UP000198406">
    <property type="component" value="Unassembled WGS sequence"/>
</dbReference>
<evidence type="ECO:0000256" key="2">
    <source>
        <dbReference type="SAM" id="Phobius"/>
    </source>
</evidence>
<reference evidence="3 4" key="1">
    <citation type="journal article" date="2015" name="Plant Cell">
        <title>Oil accumulation by the oleaginous diatom Fistulifera solaris as revealed by the genome and transcriptome.</title>
        <authorList>
            <person name="Tanaka T."/>
            <person name="Maeda Y."/>
            <person name="Veluchamy A."/>
            <person name="Tanaka M."/>
            <person name="Abida H."/>
            <person name="Marechal E."/>
            <person name="Bowler C."/>
            <person name="Muto M."/>
            <person name="Sunaga Y."/>
            <person name="Tanaka M."/>
            <person name="Yoshino T."/>
            <person name="Taniguchi T."/>
            <person name="Fukuda Y."/>
            <person name="Nemoto M."/>
            <person name="Matsumoto M."/>
            <person name="Wong P.S."/>
            <person name="Aburatani S."/>
            <person name="Fujibuchi W."/>
        </authorList>
    </citation>
    <scope>NUCLEOTIDE SEQUENCE [LARGE SCALE GENOMIC DNA]</scope>
    <source>
        <strain evidence="3 4">JPCC DA0580</strain>
    </source>
</reference>
<evidence type="ECO:0000313" key="4">
    <source>
        <dbReference type="Proteomes" id="UP000198406"/>
    </source>
</evidence>
<feature type="compositionally biased region" description="Pro residues" evidence="1">
    <location>
        <begin position="486"/>
        <end position="504"/>
    </location>
</feature>
<dbReference type="Gene3D" id="2.30.42.10">
    <property type="match status" value="1"/>
</dbReference>
<gene>
    <name evidence="3" type="ORF">FisN_21Lh260</name>
</gene>
<protein>
    <recommendedName>
        <fullName evidence="5">PDZ domain-containing protein</fullName>
    </recommendedName>
</protein>
<feature type="compositionally biased region" description="Polar residues" evidence="1">
    <location>
        <begin position="566"/>
        <end position="581"/>
    </location>
</feature>
<feature type="compositionally biased region" description="Polar residues" evidence="1">
    <location>
        <begin position="513"/>
        <end position="523"/>
    </location>
</feature>
<feature type="compositionally biased region" description="Pro residues" evidence="1">
    <location>
        <begin position="737"/>
        <end position="779"/>
    </location>
</feature>
<feature type="compositionally biased region" description="Low complexity" evidence="1">
    <location>
        <begin position="780"/>
        <end position="791"/>
    </location>
</feature>